<keyword evidence="2" id="KW-1185">Reference proteome</keyword>
<dbReference type="AlphaFoldDB" id="A0A1G5VRL0"/>
<proteinExistence type="predicted"/>
<accession>A0A1G5VRL0</accession>
<dbReference type="RefSeq" id="WP_092728513.1">
    <property type="nucleotide sequence ID" value="NZ_FMXE01000004.1"/>
</dbReference>
<protein>
    <submittedName>
        <fullName evidence="1">Uncharacterized protein</fullName>
    </submittedName>
</protein>
<sequence length="155" mass="18310">MNPQPEKNKLSSSALVQETFRHWLSDHDQVRCPFPMEIHQVLRKKTFDKFYEWIDTLDQKGKEEMGDDFFREKLEELLFETGLELVESEDEKLSIYFPFLMRVGDQVQSGDNGAGEISKVISRRIEKEGDIKFFTVILENQKTKRSWESKFELPA</sequence>
<gene>
    <name evidence="1" type="ORF">SAMN03080617_00658</name>
</gene>
<evidence type="ECO:0000313" key="2">
    <source>
        <dbReference type="Proteomes" id="UP000198756"/>
    </source>
</evidence>
<evidence type="ECO:0000313" key="1">
    <source>
        <dbReference type="EMBL" id="SDA48482.1"/>
    </source>
</evidence>
<reference evidence="2" key="1">
    <citation type="submission" date="2016-10" db="EMBL/GenBank/DDBJ databases">
        <authorList>
            <person name="Varghese N."/>
            <person name="Submissions S."/>
        </authorList>
    </citation>
    <scope>NUCLEOTIDE SEQUENCE [LARGE SCALE GENOMIC DNA]</scope>
    <source>
        <strain evidence="2">DSM 22703</strain>
    </source>
</reference>
<organism evidence="1 2">
    <name type="scientific">Algoriphagus alkaliphilus</name>
    <dbReference type="NCBI Taxonomy" id="279824"/>
    <lineage>
        <taxon>Bacteria</taxon>
        <taxon>Pseudomonadati</taxon>
        <taxon>Bacteroidota</taxon>
        <taxon>Cytophagia</taxon>
        <taxon>Cytophagales</taxon>
        <taxon>Cyclobacteriaceae</taxon>
        <taxon>Algoriphagus</taxon>
    </lineage>
</organism>
<dbReference type="Proteomes" id="UP000198756">
    <property type="component" value="Unassembled WGS sequence"/>
</dbReference>
<name>A0A1G5VRL0_9BACT</name>
<dbReference type="EMBL" id="FMXE01000004">
    <property type="protein sequence ID" value="SDA48482.1"/>
    <property type="molecule type" value="Genomic_DNA"/>
</dbReference>